<evidence type="ECO:0000313" key="3">
    <source>
        <dbReference type="EMBL" id="WKW14570.1"/>
    </source>
</evidence>
<sequence>MQRLMLALVLGGAPAIASAQAASSAWRVVVSDTAGFTVPYAIVEASPGGRRVADAEGIAMFPRPSHDSVLVHVRRIGFAVSSGWLRTDTPATVRLTPLPRALEAVNVTERQNTLLAQRGFYDRMDRVQRGAIVGEFITPEDLDRLSPMTLSRALVESRYVRVARMGGPNPSNVVFLGRADCGFTVLVDGFRVESLQDDLPGLTSINPGGTRRGGSRPSVEELVNGSAVAAIEVYPSAANAPSELQARAMGGRGSCGIIAVWTGGRH</sequence>
<dbReference type="AlphaFoldDB" id="A0AA49JTK6"/>
<evidence type="ECO:0000313" key="4">
    <source>
        <dbReference type="Proteomes" id="UP001229955"/>
    </source>
</evidence>
<evidence type="ECO:0008006" key="5">
    <source>
        <dbReference type="Google" id="ProtNLM"/>
    </source>
</evidence>
<dbReference type="KEGG" id="pspc:Strain318_000917"/>
<dbReference type="Proteomes" id="UP001229955">
    <property type="component" value="Chromosome"/>
</dbReference>
<feature type="chain" id="PRO_5041365608" description="TonB-dependent receptor plug domain-containing protein" evidence="1">
    <location>
        <begin position="22"/>
        <end position="266"/>
    </location>
</feature>
<organism evidence="2">
    <name type="scientific">Pseudogemmatithrix spongiicola</name>
    <dbReference type="NCBI Taxonomy" id="3062599"/>
    <lineage>
        <taxon>Bacteria</taxon>
        <taxon>Pseudomonadati</taxon>
        <taxon>Gemmatimonadota</taxon>
        <taxon>Gemmatimonadia</taxon>
        <taxon>Gemmatimonadales</taxon>
        <taxon>Gemmatimonadaceae</taxon>
        <taxon>Pseudogemmatithrix</taxon>
    </lineage>
</organism>
<feature type="signal peptide" evidence="1">
    <location>
        <begin position="1"/>
        <end position="21"/>
    </location>
</feature>
<evidence type="ECO:0000256" key="1">
    <source>
        <dbReference type="SAM" id="SignalP"/>
    </source>
</evidence>
<keyword evidence="1" id="KW-0732">Signal</keyword>
<keyword evidence="4" id="KW-1185">Reference proteome</keyword>
<dbReference type="RefSeq" id="WP_367887358.1">
    <property type="nucleotide sequence ID" value="NZ_CP130612.1"/>
</dbReference>
<reference evidence="2" key="1">
    <citation type="submission" date="2023-07" db="EMBL/GenBank/DDBJ databases">
        <authorList>
            <person name="Haufschild T."/>
            <person name="Kallscheuer N."/>
            <person name="Hammer J."/>
            <person name="Kohn T."/>
            <person name="Kabuu M."/>
            <person name="Jogler M."/>
            <person name="Wohfarth N."/>
            <person name="Heuer A."/>
            <person name="Rohde M."/>
            <person name="van Teeseling M.C.F."/>
            <person name="Jogler C."/>
        </authorList>
    </citation>
    <scope>NUCLEOTIDE SEQUENCE</scope>
    <source>
        <strain evidence="2">Strain 138</strain>
        <strain evidence="3">Strain 318</strain>
    </source>
</reference>
<evidence type="ECO:0000313" key="2">
    <source>
        <dbReference type="EMBL" id="WKW11660.1"/>
    </source>
</evidence>
<name>A0AA49JTK6_9BACT</name>
<accession>A0AA49JZ74</accession>
<protein>
    <recommendedName>
        <fullName evidence="5">TonB-dependent receptor plug domain-containing protein</fullName>
    </recommendedName>
</protein>
<dbReference type="EMBL" id="CP130613">
    <property type="protein sequence ID" value="WKW14570.1"/>
    <property type="molecule type" value="Genomic_DNA"/>
</dbReference>
<gene>
    <name evidence="2" type="ORF">Strain138_000917</name>
    <name evidence="3" type="ORF">Strain318_000917</name>
</gene>
<proteinExistence type="predicted"/>
<dbReference type="EMBL" id="CP130612">
    <property type="protein sequence ID" value="WKW11660.1"/>
    <property type="molecule type" value="Genomic_DNA"/>
</dbReference>
<accession>A0AA49JTK6</accession>